<dbReference type="GO" id="GO:0046872">
    <property type="term" value="F:metal ion binding"/>
    <property type="evidence" value="ECO:0007669"/>
    <property type="project" value="UniProtKB-KW"/>
</dbReference>
<evidence type="ECO:0000256" key="1">
    <source>
        <dbReference type="ARBA" id="ARBA00001936"/>
    </source>
</evidence>
<keyword evidence="5" id="KW-0460">Magnesium</keyword>
<dbReference type="Gene3D" id="3.90.79.10">
    <property type="entry name" value="Nucleoside Triphosphate Pyrophosphohydrolase"/>
    <property type="match status" value="1"/>
</dbReference>
<dbReference type="InterPro" id="IPR000086">
    <property type="entry name" value="NUDIX_hydrolase_dom"/>
</dbReference>
<proteinExistence type="predicted"/>
<dbReference type="PROSITE" id="PS51462">
    <property type="entry name" value="NUDIX"/>
    <property type="match status" value="1"/>
</dbReference>
<evidence type="ECO:0000256" key="3">
    <source>
        <dbReference type="ARBA" id="ARBA00022723"/>
    </source>
</evidence>
<evidence type="ECO:0000313" key="8">
    <source>
        <dbReference type="EMBL" id="KAJ8613255.1"/>
    </source>
</evidence>
<keyword evidence="4" id="KW-0378">Hydrolase</keyword>
<dbReference type="GO" id="GO:0010945">
    <property type="term" value="F:coenzyme A diphosphatase activity"/>
    <property type="evidence" value="ECO:0007669"/>
    <property type="project" value="InterPro"/>
</dbReference>
<dbReference type="PROSITE" id="PS00893">
    <property type="entry name" value="NUDIX_BOX"/>
    <property type="match status" value="1"/>
</dbReference>
<gene>
    <name evidence="8" type="ORF">CTAYLR_004531</name>
</gene>
<evidence type="ECO:0000256" key="6">
    <source>
        <dbReference type="ARBA" id="ARBA00023211"/>
    </source>
</evidence>
<keyword evidence="9" id="KW-1185">Reference proteome</keyword>
<organism evidence="8 9">
    <name type="scientific">Chrysophaeum taylorii</name>
    <dbReference type="NCBI Taxonomy" id="2483200"/>
    <lineage>
        <taxon>Eukaryota</taxon>
        <taxon>Sar</taxon>
        <taxon>Stramenopiles</taxon>
        <taxon>Ochrophyta</taxon>
        <taxon>Pelagophyceae</taxon>
        <taxon>Pelagomonadales</taxon>
        <taxon>Pelagomonadaceae</taxon>
        <taxon>Chrysophaeum</taxon>
    </lineage>
</organism>
<sequence length="211" mass="22629">MRAIGALAQCMAARASARGEPVALLDSAAQAKVLRRAENGARRAAVLVPIVSVGGEASVVLSVRSGKVSTHRHQVSFPGGHIESGETAIEAAFREAAEEFGGNFREGFARVDSCTDVLAVTGTVVTPIVAVRDDDLALDAIHPNEEVDTIFALSIAHLLDEQNRELKRFDHRGEMPVFHGGPAPVWGLTAFILDGVLNHVVRPCWDDYDDR</sequence>
<feature type="domain" description="Nudix hydrolase" evidence="7">
    <location>
        <begin position="41"/>
        <end position="176"/>
    </location>
</feature>
<keyword evidence="3" id="KW-0479">Metal-binding</keyword>
<reference evidence="8" key="1">
    <citation type="submission" date="2023-01" db="EMBL/GenBank/DDBJ databases">
        <title>Metagenome sequencing of chrysophaentin producing Chrysophaeum taylorii.</title>
        <authorList>
            <person name="Davison J."/>
            <person name="Bewley C."/>
        </authorList>
    </citation>
    <scope>NUCLEOTIDE SEQUENCE</scope>
    <source>
        <strain evidence="8">NIES-1699</strain>
    </source>
</reference>
<evidence type="ECO:0000313" key="9">
    <source>
        <dbReference type="Proteomes" id="UP001230188"/>
    </source>
</evidence>
<dbReference type="InterPro" id="IPR020084">
    <property type="entry name" value="NUDIX_hydrolase_CS"/>
</dbReference>
<comment type="caution">
    <text evidence="8">The sequence shown here is derived from an EMBL/GenBank/DDBJ whole genome shotgun (WGS) entry which is preliminary data.</text>
</comment>
<dbReference type="SUPFAM" id="SSF55811">
    <property type="entry name" value="Nudix"/>
    <property type="match status" value="1"/>
</dbReference>
<dbReference type="InterPro" id="IPR015797">
    <property type="entry name" value="NUDIX_hydrolase-like_dom_sf"/>
</dbReference>
<accession>A0AAD7XQ51</accession>
<protein>
    <recommendedName>
        <fullName evidence="7">Nudix hydrolase domain-containing protein</fullName>
    </recommendedName>
</protein>
<dbReference type="EMBL" id="JAQMWT010000034">
    <property type="protein sequence ID" value="KAJ8613255.1"/>
    <property type="molecule type" value="Genomic_DNA"/>
</dbReference>
<dbReference type="PANTHER" id="PTHR12992:SF11">
    <property type="entry name" value="MITOCHONDRIAL COENZYME A DIPHOSPHATASE NUDT8"/>
    <property type="match status" value="1"/>
</dbReference>
<keyword evidence="6" id="KW-0464">Manganese</keyword>
<comment type="cofactor">
    <cofactor evidence="1">
        <name>Mn(2+)</name>
        <dbReference type="ChEBI" id="CHEBI:29035"/>
    </cofactor>
</comment>
<dbReference type="PANTHER" id="PTHR12992">
    <property type="entry name" value="NUDIX HYDROLASE"/>
    <property type="match status" value="1"/>
</dbReference>
<dbReference type="Pfam" id="PF00293">
    <property type="entry name" value="NUDIX"/>
    <property type="match status" value="1"/>
</dbReference>
<dbReference type="CDD" id="cd03426">
    <property type="entry name" value="NUDIX_CoAse_Nudt7"/>
    <property type="match status" value="1"/>
</dbReference>
<comment type="cofactor">
    <cofactor evidence="2">
        <name>Mg(2+)</name>
        <dbReference type="ChEBI" id="CHEBI:18420"/>
    </cofactor>
</comment>
<evidence type="ECO:0000256" key="5">
    <source>
        <dbReference type="ARBA" id="ARBA00022842"/>
    </source>
</evidence>
<evidence type="ECO:0000256" key="2">
    <source>
        <dbReference type="ARBA" id="ARBA00001946"/>
    </source>
</evidence>
<dbReference type="Proteomes" id="UP001230188">
    <property type="component" value="Unassembled WGS sequence"/>
</dbReference>
<evidence type="ECO:0000259" key="7">
    <source>
        <dbReference type="PROSITE" id="PS51462"/>
    </source>
</evidence>
<dbReference type="InterPro" id="IPR045121">
    <property type="entry name" value="CoAse"/>
</dbReference>
<dbReference type="AlphaFoldDB" id="A0AAD7XQ51"/>
<evidence type="ECO:0000256" key="4">
    <source>
        <dbReference type="ARBA" id="ARBA00022801"/>
    </source>
</evidence>
<name>A0AAD7XQ51_9STRA</name>